<dbReference type="Gene3D" id="1.10.287.110">
    <property type="entry name" value="DnaJ domain"/>
    <property type="match status" value="1"/>
</dbReference>
<evidence type="ECO:0000256" key="2">
    <source>
        <dbReference type="ARBA" id="ARBA00022723"/>
    </source>
</evidence>
<comment type="similarity">
    <text evidence="1">Belongs to the DPH4 family.</text>
</comment>
<reference evidence="8" key="1">
    <citation type="journal article" date="2010" name="Science">
        <title>Signatures of adaptation to obligate biotrophy in the Hyaloperonospora arabidopsidis genome.</title>
        <authorList>
            <person name="Baxter L."/>
            <person name="Tripathy S."/>
            <person name="Ishaque N."/>
            <person name="Boot N."/>
            <person name="Cabral A."/>
            <person name="Kemen E."/>
            <person name="Thines M."/>
            <person name="Ah-Fong A."/>
            <person name="Anderson R."/>
            <person name="Badejoko W."/>
            <person name="Bittner-Eddy P."/>
            <person name="Boore J.L."/>
            <person name="Chibucos M.C."/>
            <person name="Coates M."/>
            <person name="Dehal P."/>
            <person name="Delehaunty K."/>
            <person name="Dong S."/>
            <person name="Downton P."/>
            <person name="Dumas B."/>
            <person name="Fabro G."/>
            <person name="Fronick C."/>
            <person name="Fuerstenberg S.I."/>
            <person name="Fulton L."/>
            <person name="Gaulin E."/>
            <person name="Govers F."/>
            <person name="Hughes L."/>
            <person name="Humphray S."/>
            <person name="Jiang R.H."/>
            <person name="Judelson H."/>
            <person name="Kamoun S."/>
            <person name="Kyung K."/>
            <person name="Meijer H."/>
            <person name="Minx P."/>
            <person name="Morris P."/>
            <person name="Nelson J."/>
            <person name="Phuntumart V."/>
            <person name="Qutob D."/>
            <person name="Rehmany A."/>
            <person name="Rougon-Cardoso A."/>
            <person name="Ryden P."/>
            <person name="Torto-Alalibo T."/>
            <person name="Studholme D."/>
            <person name="Wang Y."/>
            <person name="Win J."/>
            <person name="Wood J."/>
            <person name="Clifton S.W."/>
            <person name="Rogers J."/>
            <person name="Van den Ackerveken G."/>
            <person name="Jones J.D."/>
            <person name="McDowell J.M."/>
            <person name="Beynon J."/>
            <person name="Tyler B.M."/>
        </authorList>
    </citation>
    <scope>NUCLEOTIDE SEQUENCE [LARGE SCALE GENOMIC DNA]</scope>
    <source>
        <strain evidence="8">Emoy2</strain>
    </source>
</reference>
<evidence type="ECO:0000256" key="1">
    <source>
        <dbReference type="ARBA" id="ARBA00006169"/>
    </source>
</evidence>
<evidence type="ECO:0000313" key="7">
    <source>
        <dbReference type="EnsemblProtists" id="HpaP811173"/>
    </source>
</evidence>
<dbReference type="OMA" id="LEDMTWE"/>
<dbReference type="GO" id="GO:0001671">
    <property type="term" value="F:ATPase activator activity"/>
    <property type="evidence" value="ECO:0007669"/>
    <property type="project" value="TreeGrafter"/>
</dbReference>
<accession>M4BX93</accession>
<reference evidence="7" key="2">
    <citation type="submission" date="2015-06" db="UniProtKB">
        <authorList>
            <consortium name="EnsemblProtists"/>
        </authorList>
    </citation>
    <scope>IDENTIFICATION</scope>
    <source>
        <strain evidence="7">Emoy2</strain>
    </source>
</reference>
<dbReference type="InterPro" id="IPR007872">
    <property type="entry name" value="DPH_MB_dom"/>
</dbReference>
<evidence type="ECO:0000259" key="5">
    <source>
        <dbReference type="PROSITE" id="PS50076"/>
    </source>
</evidence>
<dbReference type="Pfam" id="PF05207">
    <property type="entry name" value="Zn_ribbon_CSL"/>
    <property type="match status" value="1"/>
</dbReference>
<evidence type="ECO:0000256" key="4">
    <source>
        <dbReference type="ARBA" id="ARBA00023004"/>
    </source>
</evidence>
<dbReference type="PANTHER" id="PTHR45255">
    <property type="entry name" value="DNAJ HOMOLOG SUBFAMILY C MEMBER 24"/>
    <property type="match status" value="1"/>
</dbReference>
<keyword evidence="8" id="KW-1185">Reference proteome</keyword>
<dbReference type="HOGENOM" id="CLU_017633_7_2_1"/>
<dbReference type="PANTHER" id="PTHR45255:SF1">
    <property type="entry name" value="DNAJ HOMOLOG SUBFAMILY C MEMBER 24"/>
    <property type="match status" value="1"/>
</dbReference>
<dbReference type="SUPFAM" id="SSF144217">
    <property type="entry name" value="CSL zinc finger"/>
    <property type="match status" value="1"/>
</dbReference>
<dbReference type="VEuPathDB" id="FungiDB:HpaG811173"/>
<sequence length="160" mass="18139">MTLSPSFYEVLGVSTTCSSDDVRRAYHQLARQYHPDKRSPVVSANSNDSAVKSQQQQLFLCVQEAYETLRNTELRRQYDAKLQQDVLVRKREHEVVVVSDEVALSAMQRVYLQGEDDDVVYTHTCRCGDVYEISDIEIRDGVGVVPCSGCSLHIRVLPDN</sequence>
<evidence type="ECO:0000256" key="3">
    <source>
        <dbReference type="ARBA" id="ARBA00022833"/>
    </source>
</evidence>
<dbReference type="EnsemblProtists" id="HpaT811173">
    <property type="protein sequence ID" value="HpaP811173"/>
    <property type="gene ID" value="HpaG811173"/>
</dbReference>
<dbReference type="SMART" id="SM00271">
    <property type="entry name" value="DnaJ"/>
    <property type="match status" value="1"/>
</dbReference>
<dbReference type="Proteomes" id="UP000011713">
    <property type="component" value="Unassembled WGS sequence"/>
</dbReference>
<dbReference type="STRING" id="559515.M4BX93"/>
<evidence type="ECO:0008006" key="9">
    <source>
        <dbReference type="Google" id="ProtNLM"/>
    </source>
</evidence>
<dbReference type="InParanoid" id="M4BX93"/>
<feature type="domain" description="J" evidence="5">
    <location>
        <begin position="6"/>
        <end position="82"/>
    </location>
</feature>
<dbReference type="InterPro" id="IPR036671">
    <property type="entry name" value="DPH_MB_sf"/>
</dbReference>
<keyword evidence="3" id="KW-0862">Zinc</keyword>
<feature type="domain" description="DPH-type MB" evidence="6">
    <location>
        <begin position="98"/>
        <end position="159"/>
    </location>
</feature>
<keyword evidence="2" id="KW-0479">Metal-binding</keyword>
<proteinExistence type="inferred from homology"/>
<dbReference type="Gene3D" id="3.10.660.10">
    <property type="entry name" value="DPH Zinc finger"/>
    <property type="match status" value="1"/>
</dbReference>
<evidence type="ECO:0000259" key="6">
    <source>
        <dbReference type="PROSITE" id="PS51074"/>
    </source>
</evidence>
<protein>
    <recommendedName>
        <fullName evidence="9">Diphthamide biosynthesis protein 4</fullName>
    </recommendedName>
</protein>
<dbReference type="CDD" id="cd06257">
    <property type="entry name" value="DnaJ"/>
    <property type="match status" value="1"/>
</dbReference>
<evidence type="ECO:0000313" key="8">
    <source>
        <dbReference type="Proteomes" id="UP000011713"/>
    </source>
</evidence>
<dbReference type="InterPro" id="IPR001623">
    <property type="entry name" value="DnaJ_domain"/>
</dbReference>
<organism evidence="7 8">
    <name type="scientific">Hyaloperonospora arabidopsidis (strain Emoy2)</name>
    <name type="common">Downy mildew agent</name>
    <name type="synonym">Peronospora arabidopsidis</name>
    <dbReference type="NCBI Taxonomy" id="559515"/>
    <lineage>
        <taxon>Eukaryota</taxon>
        <taxon>Sar</taxon>
        <taxon>Stramenopiles</taxon>
        <taxon>Oomycota</taxon>
        <taxon>Peronosporomycetes</taxon>
        <taxon>Peronosporales</taxon>
        <taxon>Peronosporaceae</taxon>
        <taxon>Hyaloperonospora</taxon>
    </lineage>
</organism>
<keyword evidence="4" id="KW-0408">Iron</keyword>
<dbReference type="PROSITE" id="PS50076">
    <property type="entry name" value="DNAJ_2"/>
    <property type="match status" value="1"/>
</dbReference>
<name>M4BX93_HYAAE</name>
<dbReference type="eggNOG" id="KOG0715">
    <property type="taxonomic scope" value="Eukaryota"/>
</dbReference>
<dbReference type="EMBL" id="JH598019">
    <property type="status" value="NOT_ANNOTATED_CDS"/>
    <property type="molecule type" value="Genomic_DNA"/>
</dbReference>
<dbReference type="GO" id="GO:0008198">
    <property type="term" value="F:ferrous iron binding"/>
    <property type="evidence" value="ECO:0007669"/>
    <property type="project" value="TreeGrafter"/>
</dbReference>
<dbReference type="AlphaFoldDB" id="M4BX93"/>
<dbReference type="SUPFAM" id="SSF46565">
    <property type="entry name" value="Chaperone J-domain"/>
    <property type="match status" value="1"/>
</dbReference>
<dbReference type="PRINTS" id="PR00625">
    <property type="entry name" value="JDOMAIN"/>
</dbReference>
<dbReference type="InterPro" id="IPR036869">
    <property type="entry name" value="J_dom_sf"/>
</dbReference>
<dbReference type="PROSITE" id="PS51074">
    <property type="entry name" value="DPH_MB"/>
    <property type="match status" value="1"/>
</dbReference>
<dbReference type="Pfam" id="PF00226">
    <property type="entry name" value="DnaJ"/>
    <property type="match status" value="1"/>
</dbReference>